<dbReference type="InterPro" id="IPR045964">
    <property type="entry name" value="DUF6384"/>
</dbReference>
<name>A0A517MNX8_9BACT</name>
<evidence type="ECO:0000313" key="3">
    <source>
        <dbReference type="Proteomes" id="UP000320672"/>
    </source>
</evidence>
<reference evidence="2 3" key="1">
    <citation type="submission" date="2019-02" db="EMBL/GenBank/DDBJ databases">
        <title>Deep-cultivation of Planctomycetes and their phenomic and genomic characterization uncovers novel biology.</title>
        <authorList>
            <person name="Wiegand S."/>
            <person name="Jogler M."/>
            <person name="Boedeker C."/>
            <person name="Pinto D."/>
            <person name="Vollmers J."/>
            <person name="Rivas-Marin E."/>
            <person name="Kohn T."/>
            <person name="Peeters S.H."/>
            <person name="Heuer A."/>
            <person name="Rast P."/>
            <person name="Oberbeckmann S."/>
            <person name="Bunk B."/>
            <person name="Jeske O."/>
            <person name="Meyerdierks A."/>
            <person name="Storesund J.E."/>
            <person name="Kallscheuer N."/>
            <person name="Luecker S."/>
            <person name="Lage O.M."/>
            <person name="Pohl T."/>
            <person name="Merkel B.J."/>
            <person name="Hornburger P."/>
            <person name="Mueller R.-W."/>
            <person name="Bruemmer F."/>
            <person name="Labrenz M."/>
            <person name="Spormann A.M."/>
            <person name="Op den Camp H."/>
            <person name="Overmann J."/>
            <person name="Amann R."/>
            <person name="Jetten M.S.M."/>
            <person name="Mascher T."/>
            <person name="Medema M.H."/>
            <person name="Devos D.P."/>
            <person name="Kaster A.-K."/>
            <person name="Ovreas L."/>
            <person name="Rohde M."/>
            <person name="Galperin M.Y."/>
            <person name="Jogler C."/>
        </authorList>
    </citation>
    <scope>NUCLEOTIDE SEQUENCE [LARGE SCALE GENOMIC DNA]</scope>
    <source>
        <strain evidence="2 3">FF011L</strain>
    </source>
</reference>
<dbReference type="Proteomes" id="UP000320672">
    <property type="component" value="Chromosome"/>
</dbReference>
<protein>
    <submittedName>
        <fullName evidence="2">Uncharacterized protein</fullName>
    </submittedName>
</protein>
<dbReference type="RefSeq" id="WP_218932885.1">
    <property type="nucleotide sequence ID" value="NZ_CP036262.1"/>
</dbReference>
<feature type="transmembrane region" description="Helical" evidence="1">
    <location>
        <begin position="113"/>
        <end position="132"/>
    </location>
</feature>
<dbReference type="AlphaFoldDB" id="A0A517MNX8"/>
<keyword evidence="1" id="KW-0472">Membrane</keyword>
<accession>A0A517MNX8</accession>
<sequence>MSQGAQQPAPRPRVANVEIPGENLSLNEMLRVMDVAREMGRDRATAEKMFQQEGVRAQIREKLLRSARLSGDQVTEAEIDAAIDQYFAGLNVYQDPPLNFNKMLAYAWIWSRYLTAAAGAVAAMVAMIWFLFFSSVAPLNPAVQSRKSLAEKVAQAEGLSQQIKAIAEDPAALQRAASLQAQVLSADAGNQAVAVTAIQQLKDLHQQLATEYDIRIVSGGTAASMLHREARNDQTGRYRTAGYYVVVEAVSPEGTVLTLPIRNAETGRVDRVDRWAERVPKEVYDRLAEDKRSDGVLNETEFSQKQRGRMEPVIRLPGPAGEPITLSAQLTQLDVPR</sequence>
<keyword evidence="1" id="KW-1133">Transmembrane helix</keyword>
<evidence type="ECO:0000256" key="1">
    <source>
        <dbReference type="SAM" id="Phobius"/>
    </source>
</evidence>
<keyword evidence="1" id="KW-0812">Transmembrane</keyword>
<dbReference type="KEGG" id="rml:FF011L_54000"/>
<gene>
    <name evidence="2" type="ORF">FF011L_54000</name>
</gene>
<organism evidence="2 3">
    <name type="scientific">Roseimaritima multifibrata</name>
    <dbReference type="NCBI Taxonomy" id="1930274"/>
    <lineage>
        <taxon>Bacteria</taxon>
        <taxon>Pseudomonadati</taxon>
        <taxon>Planctomycetota</taxon>
        <taxon>Planctomycetia</taxon>
        <taxon>Pirellulales</taxon>
        <taxon>Pirellulaceae</taxon>
        <taxon>Roseimaritima</taxon>
    </lineage>
</organism>
<evidence type="ECO:0000313" key="2">
    <source>
        <dbReference type="EMBL" id="QDS96588.1"/>
    </source>
</evidence>
<proteinExistence type="predicted"/>
<dbReference type="EMBL" id="CP036262">
    <property type="protein sequence ID" value="QDS96588.1"/>
    <property type="molecule type" value="Genomic_DNA"/>
</dbReference>
<keyword evidence="3" id="KW-1185">Reference proteome</keyword>
<dbReference type="Pfam" id="PF19911">
    <property type="entry name" value="DUF6384"/>
    <property type="match status" value="1"/>
</dbReference>